<name>A0A6M8NA08_9BACT</name>
<gene>
    <name evidence="6" type="ORF">CP963_00810</name>
</gene>
<comment type="subcellular location">
    <subcellularLocation>
        <location evidence="1">Cell membrane</location>
        <topology evidence="1">Multi-pass membrane protein</topology>
    </subcellularLocation>
</comment>
<dbReference type="RefSeq" id="WP_129012429.1">
    <property type="nucleotide sequence ID" value="NZ_CBCSEI010000002.1"/>
</dbReference>
<organism evidence="6 7">
    <name type="scientific">Arcobacter cloacae</name>
    <dbReference type="NCBI Taxonomy" id="1054034"/>
    <lineage>
        <taxon>Bacteria</taxon>
        <taxon>Pseudomonadati</taxon>
        <taxon>Campylobacterota</taxon>
        <taxon>Epsilonproteobacteria</taxon>
        <taxon>Campylobacterales</taxon>
        <taxon>Arcobacteraceae</taxon>
        <taxon>Arcobacter</taxon>
    </lineage>
</organism>
<proteinExistence type="predicted"/>
<protein>
    <submittedName>
        <fullName evidence="6">EamA family transporter</fullName>
    </submittedName>
</protein>
<dbReference type="SUPFAM" id="SSF103481">
    <property type="entry name" value="Multidrug resistance efflux transporter EmrE"/>
    <property type="match status" value="2"/>
</dbReference>
<keyword evidence="7" id="KW-1185">Reference proteome</keyword>
<evidence type="ECO:0000256" key="1">
    <source>
        <dbReference type="ARBA" id="ARBA00004651"/>
    </source>
</evidence>
<evidence type="ECO:0000256" key="4">
    <source>
        <dbReference type="ARBA" id="ARBA00022989"/>
    </source>
</evidence>
<dbReference type="Pfam" id="PF00892">
    <property type="entry name" value="EamA"/>
    <property type="match status" value="2"/>
</dbReference>
<dbReference type="PANTHER" id="PTHR32322:SF18">
    <property type="entry name" value="S-ADENOSYLMETHIONINE_S-ADENOSYLHOMOCYSTEINE TRANSPORTER"/>
    <property type="match status" value="1"/>
</dbReference>
<evidence type="ECO:0000313" key="7">
    <source>
        <dbReference type="Proteomes" id="UP000290378"/>
    </source>
</evidence>
<evidence type="ECO:0000313" key="6">
    <source>
        <dbReference type="EMBL" id="RXI43139.1"/>
    </source>
</evidence>
<comment type="caution">
    <text evidence="6">The sequence shown here is derived from an EMBL/GenBank/DDBJ whole genome shotgun (WGS) entry which is preliminary data.</text>
</comment>
<dbReference type="InterPro" id="IPR000620">
    <property type="entry name" value="EamA_dom"/>
</dbReference>
<evidence type="ECO:0000256" key="5">
    <source>
        <dbReference type="ARBA" id="ARBA00023136"/>
    </source>
</evidence>
<keyword evidence="4" id="KW-1133">Transmembrane helix</keyword>
<dbReference type="GO" id="GO:0005886">
    <property type="term" value="C:plasma membrane"/>
    <property type="evidence" value="ECO:0007669"/>
    <property type="project" value="UniProtKB-SubCell"/>
</dbReference>
<keyword evidence="2" id="KW-1003">Cell membrane</keyword>
<reference evidence="6 7" key="1">
    <citation type="submission" date="2017-09" db="EMBL/GenBank/DDBJ databases">
        <title>Genomics of the genus Arcobacter.</title>
        <authorList>
            <person name="Perez-Cataluna A."/>
            <person name="Figueras M.J."/>
            <person name="Salas-Masso N."/>
        </authorList>
    </citation>
    <scope>NUCLEOTIDE SEQUENCE [LARGE SCALE GENOMIC DNA]</scope>
    <source>
        <strain evidence="6 7">CECT 7834</strain>
    </source>
</reference>
<evidence type="ECO:0000256" key="3">
    <source>
        <dbReference type="ARBA" id="ARBA00022692"/>
    </source>
</evidence>
<dbReference type="InterPro" id="IPR037185">
    <property type="entry name" value="EmrE-like"/>
</dbReference>
<sequence>MKYYILLVLCVLFWSGNFVFGRLISNDISPIELSFYRWFFVLLILLPFILIHYRNLLIVLKKEYVILFVLGGLGIAGFNTFLYYGLQTTTATNALLINSSTPIFIIIFSVIIFKSSINKLQLFGVFLSTIGVIYLILKGELNHILDLHFTVGDLWIIAACIDWALYSVLLKYKPKELNSLEFFSITTLIGTFILYLVFIYQGYSLEFSFLENKEVLYSLAYIVIFPSILSFYFWNKATIEIGANKAGQFAHLMPIFGAILAYIFLKEKVQGYHLIGTIFIALGIYLSIFFKRNEN</sequence>
<dbReference type="EMBL" id="NXII01000001">
    <property type="protein sequence ID" value="RXI43139.1"/>
    <property type="molecule type" value="Genomic_DNA"/>
</dbReference>
<accession>A0A6M8NA08</accession>
<dbReference type="InterPro" id="IPR050638">
    <property type="entry name" value="AA-Vitamin_Transporters"/>
</dbReference>
<keyword evidence="3" id="KW-0812">Transmembrane</keyword>
<keyword evidence="5" id="KW-0472">Membrane</keyword>
<dbReference type="PANTHER" id="PTHR32322">
    <property type="entry name" value="INNER MEMBRANE TRANSPORTER"/>
    <property type="match status" value="1"/>
</dbReference>
<evidence type="ECO:0000256" key="2">
    <source>
        <dbReference type="ARBA" id="ARBA00022475"/>
    </source>
</evidence>
<dbReference type="Proteomes" id="UP000290378">
    <property type="component" value="Unassembled WGS sequence"/>
</dbReference>
<dbReference type="AlphaFoldDB" id="A0A6M8NA08"/>